<dbReference type="GO" id="GO:0000324">
    <property type="term" value="C:fungal-type vacuole"/>
    <property type="evidence" value="ECO:0007669"/>
    <property type="project" value="TreeGrafter"/>
</dbReference>
<proteinExistence type="predicted"/>
<feature type="transmembrane region" description="Helical" evidence="6">
    <location>
        <begin position="152"/>
        <end position="182"/>
    </location>
</feature>
<feature type="domain" description="Bicarbonate transporter-like transmembrane" evidence="7">
    <location>
        <begin position="293"/>
        <end position="483"/>
    </location>
</feature>
<evidence type="ECO:0000256" key="6">
    <source>
        <dbReference type="SAM" id="Phobius"/>
    </source>
</evidence>
<dbReference type="GO" id="GO:0006820">
    <property type="term" value="P:monoatomic anion transport"/>
    <property type="evidence" value="ECO:0007669"/>
    <property type="project" value="InterPro"/>
</dbReference>
<feature type="compositionally biased region" description="Polar residues" evidence="5">
    <location>
        <begin position="11"/>
        <end position="28"/>
    </location>
</feature>
<dbReference type="GO" id="GO:0050801">
    <property type="term" value="P:monoatomic ion homeostasis"/>
    <property type="evidence" value="ECO:0007669"/>
    <property type="project" value="TreeGrafter"/>
</dbReference>
<evidence type="ECO:0000313" key="9">
    <source>
        <dbReference type="Proteomes" id="UP001163105"/>
    </source>
</evidence>
<feature type="compositionally biased region" description="Basic and acidic residues" evidence="5">
    <location>
        <begin position="730"/>
        <end position="745"/>
    </location>
</feature>
<evidence type="ECO:0000259" key="7">
    <source>
        <dbReference type="Pfam" id="PF00955"/>
    </source>
</evidence>
<feature type="region of interest" description="Disordered" evidence="5">
    <location>
        <begin position="1"/>
        <end position="79"/>
    </location>
</feature>
<feature type="transmembrane region" description="Helical" evidence="6">
    <location>
        <begin position="294"/>
        <end position="312"/>
    </location>
</feature>
<feature type="transmembrane region" description="Helical" evidence="6">
    <location>
        <begin position="441"/>
        <end position="461"/>
    </location>
</feature>
<reference evidence="8" key="1">
    <citation type="submission" date="2023-01" db="EMBL/GenBank/DDBJ databases">
        <title>The growth and conidiation of Purpureocillium lavendulum are regulated by nitrogen source and histone H3K14 acetylation.</title>
        <authorList>
            <person name="Tang P."/>
            <person name="Han J."/>
            <person name="Zhang C."/>
            <person name="Tang P."/>
            <person name="Qi F."/>
            <person name="Zhang K."/>
            <person name="Liang L."/>
        </authorList>
    </citation>
    <scope>NUCLEOTIDE SEQUENCE</scope>
    <source>
        <strain evidence="8">YMF1.00683</strain>
    </source>
</reference>
<feature type="compositionally biased region" description="Gly residues" evidence="5">
    <location>
        <begin position="497"/>
        <end position="508"/>
    </location>
</feature>
<evidence type="ECO:0000256" key="5">
    <source>
        <dbReference type="SAM" id="MobiDB-lite"/>
    </source>
</evidence>
<feature type="transmembrane region" description="Helical" evidence="6">
    <location>
        <begin position="202"/>
        <end position="222"/>
    </location>
</feature>
<comment type="subcellular location">
    <subcellularLocation>
        <location evidence="1">Membrane</location>
        <topology evidence="1">Multi-pass membrane protein</topology>
    </subcellularLocation>
</comment>
<dbReference type="InterPro" id="IPR011531">
    <property type="entry name" value="HCO3_transpt-like_TM_dom"/>
</dbReference>
<dbReference type="GO" id="GO:0005452">
    <property type="term" value="F:solute:inorganic anion antiporter activity"/>
    <property type="evidence" value="ECO:0007669"/>
    <property type="project" value="InterPro"/>
</dbReference>
<dbReference type="GO" id="GO:0005886">
    <property type="term" value="C:plasma membrane"/>
    <property type="evidence" value="ECO:0007669"/>
    <property type="project" value="TreeGrafter"/>
</dbReference>
<evidence type="ECO:0000256" key="4">
    <source>
        <dbReference type="ARBA" id="ARBA00023136"/>
    </source>
</evidence>
<dbReference type="Proteomes" id="UP001163105">
    <property type="component" value="Unassembled WGS sequence"/>
</dbReference>
<protein>
    <submittedName>
        <fullName evidence="8">Boron transporter 1</fullName>
    </submittedName>
</protein>
<dbReference type="Pfam" id="PF00955">
    <property type="entry name" value="HCO3_cotransp"/>
    <property type="match status" value="3"/>
</dbReference>
<evidence type="ECO:0000256" key="1">
    <source>
        <dbReference type="ARBA" id="ARBA00004141"/>
    </source>
</evidence>
<accession>A0AB34FX06</accession>
<feature type="transmembrane region" description="Helical" evidence="6">
    <location>
        <begin position="688"/>
        <end position="707"/>
    </location>
</feature>
<evidence type="ECO:0000256" key="2">
    <source>
        <dbReference type="ARBA" id="ARBA00022692"/>
    </source>
</evidence>
<feature type="compositionally biased region" description="Low complexity" evidence="5">
    <location>
        <begin position="519"/>
        <end position="537"/>
    </location>
</feature>
<keyword evidence="9" id="KW-1185">Reference proteome</keyword>
<feature type="transmembrane region" description="Helical" evidence="6">
    <location>
        <begin position="324"/>
        <end position="344"/>
    </location>
</feature>
<dbReference type="GO" id="GO:0080139">
    <property type="term" value="F:borate efflux transmembrane transporter activity"/>
    <property type="evidence" value="ECO:0007669"/>
    <property type="project" value="TreeGrafter"/>
</dbReference>
<feature type="transmembrane region" description="Helical" evidence="6">
    <location>
        <begin position="401"/>
        <end position="420"/>
    </location>
</feature>
<name>A0AB34FX06_9HYPO</name>
<feature type="compositionally biased region" description="Low complexity" evidence="5">
    <location>
        <begin position="748"/>
        <end position="766"/>
    </location>
</feature>
<feature type="compositionally biased region" description="Basic and acidic residues" evidence="5">
    <location>
        <begin position="785"/>
        <end position="796"/>
    </location>
</feature>
<evidence type="ECO:0000313" key="8">
    <source>
        <dbReference type="EMBL" id="KAJ6443937.1"/>
    </source>
</evidence>
<dbReference type="EMBL" id="JAQHRD010000002">
    <property type="protein sequence ID" value="KAJ6443937.1"/>
    <property type="molecule type" value="Genomic_DNA"/>
</dbReference>
<dbReference type="PANTHER" id="PTHR11453:SF82">
    <property type="entry name" value="BORON TRANSPORTER 1"/>
    <property type="match status" value="1"/>
</dbReference>
<feature type="compositionally biased region" description="Low complexity" evidence="5">
    <location>
        <begin position="569"/>
        <end position="582"/>
    </location>
</feature>
<feature type="domain" description="Bicarbonate transporter-like transmembrane" evidence="7">
    <location>
        <begin position="585"/>
        <end position="722"/>
    </location>
</feature>
<feature type="domain" description="Bicarbonate transporter-like transmembrane" evidence="7">
    <location>
        <begin position="106"/>
        <end position="259"/>
    </location>
</feature>
<feature type="region of interest" description="Disordered" evidence="5">
    <location>
        <begin position="730"/>
        <end position="796"/>
    </location>
</feature>
<keyword evidence="2 6" id="KW-0812">Transmembrane</keyword>
<keyword evidence="4 6" id="KW-0472">Membrane</keyword>
<dbReference type="PANTHER" id="PTHR11453">
    <property type="entry name" value="ANION EXCHANGE PROTEIN"/>
    <property type="match status" value="1"/>
</dbReference>
<feature type="compositionally biased region" description="Pro residues" evidence="5">
    <location>
        <begin position="559"/>
        <end position="568"/>
    </location>
</feature>
<dbReference type="AlphaFoldDB" id="A0AB34FX06"/>
<feature type="compositionally biased region" description="Low complexity" evidence="5">
    <location>
        <begin position="29"/>
        <end position="39"/>
    </location>
</feature>
<evidence type="ECO:0000256" key="3">
    <source>
        <dbReference type="ARBA" id="ARBA00022989"/>
    </source>
</evidence>
<dbReference type="InterPro" id="IPR003020">
    <property type="entry name" value="HCO3_transpt_euk"/>
</dbReference>
<organism evidence="8 9">
    <name type="scientific">Purpureocillium lavendulum</name>
    <dbReference type="NCBI Taxonomy" id="1247861"/>
    <lineage>
        <taxon>Eukaryota</taxon>
        <taxon>Fungi</taxon>
        <taxon>Dikarya</taxon>
        <taxon>Ascomycota</taxon>
        <taxon>Pezizomycotina</taxon>
        <taxon>Sordariomycetes</taxon>
        <taxon>Hypocreomycetidae</taxon>
        <taxon>Hypocreales</taxon>
        <taxon>Ophiocordycipitaceae</taxon>
        <taxon>Purpureocillium</taxon>
    </lineage>
</organism>
<sequence length="796" mass="84029">MDRRRPPGASDTGSSTATEPQQQHNISGARQAPASAGAAAEHEARKEAYESSRPDPPGPGPGDEDHDHPDRHPKGRRRWRYYLGPEGKLRPFRLLRGDAASLRGRWLSDWTVFNQQVVASAVYVFFTNMLPGMTFAGDLAVQTGRSWGTIEVVFSTGLCGVIFAVFSAQPLTILGVTGPFAVLAENIYELCETRFHVDFLPLMAWTLIHAGWMHVLLAALNAHDWTMRYVTHFSADIFSLLNSVIYVHKAVLELQREHARARSAYAAATTASGSPGGGSGGSHGSEMAASLAPFLYAVLGAAGTCLFAVLLSTATSWAPLFPRWVRLGLAEYAAALSVLLWVGVPRMGDLAALDHARLEVQGHALRPSNSGTNTAAAHGGRLSSGNGGGSSFVVAFWRLPVTWVFLAAVPGAIVTVLFFFDHEISSIICTAPRYGVRKKGGFAWDVALLGLTTALCGVLGLPPANGLLPQAPLHTESLLHRVEDVALDVAVAVEPGDAGGGGGGGGGGEDGEEERVSRSRSLSQSQSRNGQRQNGTGEADEGNDDDDGRGGQPARPAASTPPGPPRPPASSSSPPTTSTTTATTVRAYEQRYSPLLQASLILAFIAPPLQRVLGLTPTSVLAGLFLFMAYQSLLANPMLARLAHLVTPPSTLRSRYPLPRGASWRGVHAFTLAQVALAALVFGVTLTVAAPAFPLVVVALVPLRLTLMRRLWARETLLFVDAWACRPGRPEDDLCDRRSRPRPHDGASPSFSSSSPSPPVAATQAGAEGGGGAVPGGRTTAARAASDDAEKGLMNV</sequence>
<comment type="caution">
    <text evidence="8">The sequence shown here is derived from an EMBL/GenBank/DDBJ whole genome shotgun (WGS) entry which is preliminary data.</text>
</comment>
<keyword evidence="3 6" id="KW-1133">Transmembrane helix</keyword>
<feature type="region of interest" description="Disordered" evidence="5">
    <location>
        <begin position="494"/>
        <end position="582"/>
    </location>
</feature>
<feature type="transmembrane region" description="Helical" evidence="6">
    <location>
        <begin position="620"/>
        <end position="643"/>
    </location>
</feature>
<feature type="compositionally biased region" description="Basic and acidic residues" evidence="5">
    <location>
        <begin position="40"/>
        <end position="53"/>
    </location>
</feature>
<gene>
    <name evidence="8" type="ORF">O9K51_02329</name>
</gene>
<feature type="compositionally biased region" description="Acidic residues" evidence="5">
    <location>
        <begin position="538"/>
        <end position="547"/>
    </location>
</feature>
<feature type="compositionally biased region" description="Basic and acidic residues" evidence="5">
    <location>
        <begin position="63"/>
        <end position="72"/>
    </location>
</feature>